<protein>
    <recommendedName>
        <fullName evidence="2">Amidase domain-containing protein</fullName>
    </recommendedName>
</protein>
<dbReference type="SUPFAM" id="SSF75304">
    <property type="entry name" value="Amidase signature (AS) enzymes"/>
    <property type="match status" value="1"/>
</dbReference>
<evidence type="ECO:0000259" key="2">
    <source>
        <dbReference type="Pfam" id="PF01425"/>
    </source>
</evidence>
<dbReference type="Gene3D" id="3.90.1300.10">
    <property type="entry name" value="Amidase signature (AS) domain"/>
    <property type="match status" value="1"/>
</dbReference>
<dbReference type="Proteomes" id="UP000319897">
    <property type="component" value="Unassembled WGS sequence"/>
</dbReference>
<dbReference type="Pfam" id="PF01425">
    <property type="entry name" value="Amidase"/>
    <property type="match status" value="1"/>
</dbReference>
<proteinExistence type="inferred from homology"/>
<organism evidence="3 4">
    <name type="scientific">Sandaracinobacter neustonicus</name>
    <dbReference type="NCBI Taxonomy" id="1715348"/>
    <lineage>
        <taxon>Bacteria</taxon>
        <taxon>Pseudomonadati</taxon>
        <taxon>Pseudomonadota</taxon>
        <taxon>Alphaproteobacteria</taxon>
        <taxon>Sphingomonadales</taxon>
        <taxon>Sphingosinicellaceae</taxon>
        <taxon>Sandaracinobacter</taxon>
    </lineage>
</organism>
<dbReference type="PANTHER" id="PTHR11895">
    <property type="entry name" value="TRANSAMIDASE"/>
    <property type="match status" value="1"/>
</dbReference>
<feature type="domain" description="Amidase" evidence="2">
    <location>
        <begin position="117"/>
        <end position="223"/>
    </location>
</feature>
<keyword evidence="4" id="KW-1185">Reference proteome</keyword>
<dbReference type="InterPro" id="IPR036928">
    <property type="entry name" value="AS_sf"/>
</dbReference>
<dbReference type="EMBL" id="VFSU01000004">
    <property type="protein sequence ID" value="TPE64955.1"/>
    <property type="molecule type" value="Genomic_DNA"/>
</dbReference>
<dbReference type="InterPro" id="IPR023631">
    <property type="entry name" value="Amidase_dom"/>
</dbReference>
<comment type="caution">
    <text evidence="3">The sequence shown here is derived from an EMBL/GenBank/DDBJ whole genome shotgun (WGS) entry which is preliminary data.</text>
</comment>
<name>A0A501XWS2_9SPHN</name>
<evidence type="ECO:0000313" key="4">
    <source>
        <dbReference type="Proteomes" id="UP000319897"/>
    </source>
</evidence>
<dbReference type="InterPro" id="IPR000120">
    <property type="entry name" value="Amidase"/>
</dbReference>
<sequence>MKGPHDGDRQSLPAFPGSFEARIETLDVAGLRATWSADHGYAPVEPEVVEICHAAMLRLVRAANLVPVEIPFHPVNIYRHFGAIMGAGLEEEFTRDGILPDGFPMLSAPVQSLILKLRAHRDEVDVAQSWKQVHLLEQQVAGLFTETDLLFTPATACAPYGADELIPQMIDGRDASETGAEPFGMLANACWNPSISIPAGFTSAGLPVGLQITARRHRDDILLRLARIAELDTPWPWPDV</sequence>
<dbReference type="AlphaFoldDB" id="A0A501XWS2"/>
<accession>A0A501XWS2</accession>
<comment type="similarity">
    <text evidence="1">Belongs to the amidase family.</text>
</comment>
<evidence type="ECO:0000313" key="3">
    <source>
        <dbReference type="EMBL" id="TPE64955.1"/>
    </source>
</evidence>
<dbReference type="PANTHER" id="PTHR11895:SF7">
    <property type="entry name" value="GLUTAMYL-TRNA(GLN) AMIDOTRANSFERASE SUBUNIT A, MITOCHONDRIAL"/>
    <property type="match status" value="1"/>
</dbReference>
<dbReference type="OrthoDB" id="7490557at2"/>
<dbReference type="RefSeq" id="WP_140926281.1">
    <property type="nucleotide sequence ID" value="NZ_VFSU01000004.1"/>
</dbReference>
<evidence type="ECO:0000256" key="1">
    <source>
        <dbReference type="ARBA" id="ARBA00009199"/>
    </source>
</evidence>
<gene>
    <name evidence="3" type="ORF">FJQ54_00485</name>
</gene>
<dbReference type="GO" id="GO:0003824">
    <property type="term" value="F:catalytic activity"/>
    <property type="evidence" value="ECO:0007669"/>
    <property type="project" value="InterPro"/>
</dbReference>
<reference evidence="3 4" key="1">
    <citation type="submission" date="2019-06" db="EMBL/GenBank/DDBJ databases">
        <authorList>
            <person name="Lee I."/>
            <person name="Jang G.I."/>
            <person name="Hwang C.Y."/>
        </authorList>
    </citation>
    <scope>NUCLEOTIDE SEQUENCE [LARGE SCALE GENOMIC DNA]</scope>
    <source>
        <strain evidence="3 4">PAMC 28131</strain>
    </source>
</reference>